<sequence>MGFARQIQLLLWKNWTLRKRQKIRFVVELVWPLSLFLVLIWLRNANPLYSQHECHFPNKAMPSAGLLPWLQGIFCNVNNPCFRNPTPGESPGIVSNYNNSILARVYRDFQELLMDTPESQHLGQVWTELRSLSQLLDTLRTHPERVAGRGLQIGDILRDEETLTLFLMRNIGLSNSIARLLVNSQVRVEQFVHGVPDLQLKDIACSEALLERFLIFSQRRGARTARDALCALSQGTLQWMEDTLYANVDFFKLFRVLPTVLDSRSQGIDLRSWGRVLSDISPRIQEFIHRPSVQDLLWVTRPLLQNSGPETFTQLMGILSDLLCGYPEGGGSRVFSFNWYEDNNYKAFLGIDSTRKDPVYSYDKRTTSFCNALIQSLESNPLTKIAWRAAKPLLMGKILFTPDCPAAQRILRNANSTFEELERVRKLVKAWREVGPQIEYFFENSTQMTMIRDTLGHPTVKDFVNRQLGEEGITTEAILNFFSKGPRERQADDTTTFDWRDIFNITDRSLRLVSQYLECLVLDKFESYDDEVQLTQRALSLLEENRFWAGVVFPDMYPWTSSTPRHVKYKIRMDIDVVEKTNKIKDRYWDSGPRADPVEDLRYIWGGFAYLQDMVELGITRSQAQAGAPVGVYLQQMPYPCFVDDSFMIILNRCFPVFMVLSWIYSVSMTVKGIVLEKELRLKETLKNQGVSNAVIWCTWFLDSFSIMSMSIFLLTIFIMHGRILHYSNPFIVFLFLLAFSTATIMQCFLLSTFFSKASLAAACSGVIYFTLYLPHILCFAWQDRMTADLKKAVSLLSPVAFGFGTEYLVRFEEQGLGLQWNNMGSSPVEGDEFSFLLSMKIMLLDAALYGLLAWYLDQVFPGDYGTPLPWYFLLQESYWLGGEGCSTREERLLEKTEPLTEELEDPEHPEGINDSFFERELPGLVPGVCVNNLVKIFEPGSRPAVDRLNITFYENQITAFLGHNGAGKTTTLSILTGLLPPTSGTVLIGGKDIETNLNSIRQSLGMCPQHNILYHHLTVAEHILFYAQLKGRSWEEAQLETEAMLEDTGLHHKRNEEAQDLSGGMQRKLSVAIAFVGDSKVVVLDEPTSGVDPYSRRSIWDLLLKYRSGRTIIMSTHHMDEADLLGDRIAIISQGRLYCAGTPLFLKNCFGTGFYLTLVRKMKNMQNQRGGCEGACSCAAKGFSARCPARVDEITEEQVLDGDVNELMGLVRHHVPDAKLVECIGQELIFLLPNKNFKQRAYASLFRELEETLADLGLSSFGISDTPLEEIFLKVTADSDSGSLFTGGTQQKREYANFRHPGLDPSEKVKQPAEVSHSCCPGQGTHPEGQPSPEPQEPGTPLNTGSRLVFQHVQALLIKRFHHTVRSYKDFLAQIVLPATFVFLALMLSVIVPPFGEFPALTLHPWMYGHQYTFLSMDEPGSEHLELLADVLLNKPGFGNRCLKEEWLPEYPCGNSTPWQTPAVSANIAHLFQKQKWTADSPSPSCKCSTREKLTMLPECPEGAGGLPPPERIQRSSEILQDLTNRNISDYLVKTYPALIRSSLKSKFWVNEQRYGGISIGGKLPVLPISGEVLVGFLSDLGQMMNVSGGPITKEASKEMLDFLKHLETKDNIKVWFNNKGWHALVSFLNVAHNAILRASLPKDRNPEEHGITLISQPLNLTKEQLSEITVLTTSVDAVVAICVIFAMSFVPASFVLYLIQERVTKAKHLQFISGVSPTTYWLTNFLWDMLNYAVSAGLVVGIFIGFQKKAYTSPENLPALVALLMLYGWAVIPMMYPASFLFDVPSTAYVALSCANLFIGINSSAITFVLELFENNRTLLRFNAMLRKLLIVFPHFCLGRGLIDLALSQAVTDVYARFGEEHLSNPFQWDLIGKNLVAMGVEGVVYFILTLLIQHHFFLTRWIAEPAKEPIVDEDDDVAEERQRIASGGNRTDILRLNDLTKIYSGSSNPAVDRLCVGVRPGECFGLLGVNGAGKTTTFKMLTGDTTVTSGDATIAGKSILTNISDVHQNMGYCPQFDAIDDLLTGREHLYLYARLRGVPAEEIERVANWSIQSLGLSLYADRLAGTYSGGNKRKLSTAIALIGCPPLVLLDEPTTGMDPQARRMLWNTIVSIIREGRAVVLTSHSMEECEALCTRLAIMVKGTFRCLGTIQHLKSKFGDGYIVTMKIKSPKDDLLPDLNPVEQFFQGNFPGSVQRERHYHMLQFQVSSSSLARIFQLLISHKDSLFIEEYSVTQTTLDQVFVNFAKQQTETYDLPLHPRAAGANQQAKVVLVPLPAHSLGQGLLTPQTGLLQKAPPKPYHHLPSLSYQLSDERLFSQ</sequence>
<evidence type="ECO:0000256" key="2">
    <source>
        <dbReference type="ARBA" id="ARBA00008869"/>
    </source>
</evidence>
<evidence type="ECO:0000259" key="16">
    <source>
        <dbReference type="PROSITE" id="PS50893"/>
    </source>
</evidence>
<dbReference type="GO" id="GO:0031410">
    <property type="term" value="C:cytoplasmic vesicle"/>
    <property type="evidence" value="ECO:0007669"/>
    <property type="project" value="Ensembl"/>
</dbReference>
<dbReference type="Gene3D" id="3.40.50.300">
    <property type="entry name" value="P-loop containing nucleotide triphosphate hydrolases"/>
    <property type="match status" value="2"/>
</dbReference>
<dbReference type="Ensembl" id="ENSJJAT00000024993.1">
    <property type="protein sequence ID" value="ENSJJAP00000018463.1"/>
    <property type="gene ID" value="ENSJJAG00000019664.1"/>
</dbReference>
<dbReference type="PANTHER" id="PTHR19229">
    <property type="entry name" value="ATP-BINDING CASSETTE TRANSPORTER SUBFAMILY A ABCA"/>
    <property type="match status" value="1"/>
</dbReference>
<feature type="transmembrane region" description="Helical" evidence="15">
    <location>
        <begin position="1790"/>
        <end position="1812"/>
    </location>
</feature>
<evidence type="ECO:0000256" key="9">
    <source>
        <dbReference type="ARBA" id="ARBA00022989"/>
    </source>
</evidence>
<keyword evidence="6" id="KW-0547">Nucleotide-binding</keyword>
<dbReference type="GO" id="GO:0005524">
    <property type="term" value="F:ATP binding"/>
    <property type="evidence" value="ECO:0007669"/>
    <property type="project" value="UniProtKB-KW"/>
</dbReference>
<evidence type="ECO:0000256" key="6">
    <source>
        <dbReference type="ARBA" id="ARBA00022741"/>
    </source>
</evidence>
<dbReference type="CDD" id="cd03263">
    <property type="entry name" value="ABC_subfamily_A"/>
    <property type="match status" value="2"/>
</dbReference>
<evidence type="ECO:0000256" key="8">
    <source>
        <dbReference type="ARBA" id="ARBA00022967"/>
    </source>
</evidence>
<dbReference type="InterPro" id="IPR013525">
    <property type="entry name" value="ABC2_TM"/>
</dbReference>
<dbReference type="GO" id="GO:0045332">
    <property type="term" value="P:phospholipid translocation"/>
    <property type="evidence" value="ECO:0007669"/>
    <property type="project" value="Ensembl"/>
</dbReference>
<reference evidence="17" key="2">
    <citation type="submission" date="2025-09" db="UniProtKB">
        <authorList>
            <consortium name="Ensembl"/>
        </authorList>
    </citation>
    <scope>IDENTIFICATION</scope>
</reference>
<dbReference type="GO" id="GO:0007601">
    <property type="term" value="P:visual perception"/>
    <property type="evidence" value="ECO:0007669"/>
    <property type="project" value="Ensembl"/>
</dbReference>
<dbReference type="GO" id="GO:0140347">
    <property type="term" value="F:N-retinylidene-phosphatidylethanolamine flippase activity"/>
    <property type="evidence" value="ECO:0007669"/>
    <property type="project" value="Ensembl"/>
</dbReference>
<feature type="transmembrane region" description="Helical" evidence="15">
    <location>
        <begin position="1731"/>
        <end position="1748"/>
    </location>
</feature>
<gene>
    <name evidence="17" type="primary">Abca4</name>
</gene>
<dbReference type="CTD" id="24"/>
<keyword evidence="8" id="KW-1278">Translocase</keyword>
<feature type="compositionally biased region" description="Basic and acidic residues" evidence="14">
    <location>
        <begin position="1300"/>
        <end position="1312"/>
    </location>
</feature>
<feature type="transmembrane region" description="Helical" evidence="15">
    <location>
        <begin position="758"/>
        <end position="783"/>
    </location>
</feature>
<keyword evidence="7" id="KW-0067">ATP-binding</keyword>
<feature type="transmembrane region" description="Helical" evidence="15">
    <location>
        <begin position="731"/>
        <end position="751"/>
    </location>
</feature>
<evidence type="ECO:0000256" key="3">
    <source>
        <dbReference type="ARBA" id="ARBA00012189"/>
    </source>
</evidence>
<comment type="catalytic activity">
    <reaction evidence="13">
        <text>ATP + H2O + phospholipidSide 1 = ADP + phosphate + phospholipidSide 2.</text>
        <dbReference type="EC" id="7.6.2.1"/>
    </reaction>
</comment>
<evidence type="ECO:0000256" key="10">
    <source>
        <dbReference type="ARBA" id="ARBA00023136"/>
    </source>
</evidence>
<dbReference type="GO" id="GO:0006649">
    <property type="term" value="P:phospholipid transfer to membrane"/>
    <property type="evidence" value="ECO:0007669"/>
    <property type="project" value="Ensembl"/>
</dbReference>
<dbReference type="OrthoDB" id="10255969at2759"/>
<dbReference type="InterPro" id="IPR056264">
    <property type="entry name" value="R2_ABCA1-4-like"/>
</dbReference>
<dbReference type="InterPro" id="IPR026082">
    <property type="entry name" value="ABCA"/>
</dbReference>
<dbReference type="PROSITE" id="PS00211">
    <property type="entry name" value="ABC_TRANSPORTER_1"/>
    <property type="match status" value="1"/>
</dbReference>
<dbReference type="EC" id="7.6.2.1" evidence="3"/>
<feature type="transmembrane region" description="Helical" evidence="15">
    <location>
        <begin position="1372"/>
        <end position="1393"/>
    </location>
</feature>
<dbReference type="OMA" id="FMWNVIA"/>
<evidence type="ECO:0000256" key="14">
    <source>
        <dbReference type="SAM" id="MobiDB-lite"/>
    </source>
</evidence>
<keyword evidence="18" id="KW-1185">Reference proteome</keyword>
<dbReference type="Proteomes" id="UP000694385">
    <property type="component" value="Unassembled WGS sequence"/>
</dbReference>
<feature type="region of interest" description="Disordered" evidence="14">
    <location>
        <begin position="1300"/>
        <end position="1345"/>
    </location>
</feature>
<feature type="domain" description="ABC transporter" evidence="16">
    <location>
        <begin position="1937"/>
        <end position="2169"/>
    </location>
</feature>
<dbReference type="Pfam" id="PF12698">
    <property type="entry name" value="ABC2_membrane_3"/>
    <property type="match status" value="2"/>
</dbReference>
<keyword evidence="11" id="KW-1015">Disulfide bond</keyword>
<dbReference type="GO" id="GO:0090555">
    <property type="term" value="F:phosphatidylethanolamine flippase activity"/>
    <property type="evidence" value="ECO:0007669"/>
    <property type="project" value="Ensembl"/>
</dbReference>
<feature type="transmembrane region" description="Helical" evidence="15">
    <location>
        <begin position="695"/>
        <end position="719"/>
    </location>
</feature>
<feature type="transmembrane region" description="Helical" evidence="15">
    <location>
        <begin position="655"/>
        <end position="675"/>
    </location>
</feature>
<dbReference type="GO" id="GO:0016887">
    <property type="term" value="F:ATP hydrolysis activity"/>
    <property type="evidence" value="ECO:0007669"/>
    <property type="project" value="Ensembl"/>
</dbReference>
<proteinExistence type="inferred from homology"/>
<evidence type="ECO:0000256" key="11">
    <source>
        <dbReference type="ARBA" id="ARBA00023157"/>
    </source>
</evidence>
<dbReference type="PANTHER" id="PTHR19229:SF190">
    <property type="entry name" value="RETINAL-SPECIFIC PHOSPHOLIPID-TRANSPORTING ATPASE ABCA4"/>
    <property type="match status" value="1"/>
</dbReference>
<accession>A0A8C5L437</accession>
<evidence type="ECO:0000313" key="17">
    <source>
        <dbReference type="Ensembl" id="ENSJJAP00000018463.1"/>
    </source>
</evidence>
<keyword evidence="9 15" id="KW-1133">Transmembrane helix</keyword>
<evidence type="ECO:0000313" key="18">
    <source>
        <dbReference type="Proteomes" id="UP000694385"/>
    </source>
</evidence>
<dbReference type="FunFam" id="3.40.50.300:FF:000232">
    <property type="entry name" value="ATP-binding cassette, sub-family A (ABC1), member 1"/>
    <property type="match status" value="1"/>
</dbReference>
<dbReference type="GO" id="GO:0005783">
    <property type="term" value="C:endoplasmic reticulum"/>
    <property type="evidence" value="ECO:0007669"/>
    <property type="project" value="Ensembl"/>
</dbReference>
<evidence type="ECO:0000256" key="7">
    <source>
        <dbReference type="ARBA" id="ARBA00022840"/>
    </source>
</evidence>
<feature type="domain" description="ABC transporter" evidence="16">
    <location>
        <begin position="929"/>
        <end position="1160"/>
    </location>
</feature>
<evidence type="ECO:0000256" key="13">
    <source>
        <dbReference type="ARBA" id="ARBA00034036"/>
    </source>
</evidence>
<dbReference type="GO" id="GO:0005503">
    <property type="term" value="F:all-trans retinal binding"/>
    <property type="evidence" value="ECO:0007669"/>
    <property type="project" value="Ensembl"/>
</dbReference>
<dbReference type="FunFam" id="3.40.50.300:FF:000264">
    <property type="entry name" value="ATP-binding cassette, sub-family A (ABC1), member 1"/>
    <property type="match status" value="1"/>
</dbReference>
<dbReference type="GO" id="GO:0001750">
    <property type="term" value="C:photoreceptor outer segment"/>
    <property type="evidence" value="ECO:0007669"/>
    <property type="project" value="Ensembl"/>
</dbReference>
<dbReference type="InterPro" id="IPR005951">
    <property type="entry name" value="ABCA4/ABCR"/>
</dbReference>
<keyword evidence="4" id="KW-0597">Phosphoprotein</keyword>
<dbReference type="GO" id="GO:0005502">
    <property type="term" value="F:11-cis retinal binding"/>
    <property type="evidence" value="ECO:0007669"/>
    <property type="project" value="Ensembl"/>
</dbReference>
<dbReference type="GO" id="GO:0045494">
    <property type="term" value="P:photoreceptor cell maintenance"/>
    <property type="evidence" value="ECO:0007669"/>
    <property type="project" value="Ensembl"/>
</dbReference>
<feature type="transmembrane region" description="Helical" evidence="15">
    <location>
        <begin position="1760"/>
        <end position="1778"/>
    </location>
</feature>
<evidence type="ECO:0000256" key="12">
    <source>
        <dbReference type="ARBA" id="ARBA00023180"/>
    </source>
</evidence>
<keyword evidence="10 15" id="KW-0472">Membrane</keyword>
<evidence type="ECO:0000256" key="4">
    <source>
        <dbReference type="ARBA" id="ARBA00022553"/>
    </source>
</evidence>
<dbReference type="GO" id="GO:0042574">
    <property type="term" value="P:retinal metabolic process"/>
    <property type="evidence" value="ECO:0007669"/>
    <property type="project" value="Ensembl"/>
</dbReference>
<dbReference type="GO" id="GO:0140359">
    <property type="term" value="F:ABC-type transporter activity"/>
    <property type="evidence" value="ECO:0007669"/>
    <property type="project" value="InterPro"/>
</dbReference>
<keyword evidence="12" id="KW-0325">Glycoprotein</keyword>
<evidence type="ECO:0000256" key="1">
    <source>
        <dbReference type="ARBA" id="ARBA00004141"/>
    </source>
</evidence>
<dbReference type="SUPFAM" id="SSF52540">
    <property type="entry name" value="P-loop containing nucleoside triphosphate hydrolases"/>
    <property type="match status" value="2"/>
</dbReference>
<evidence type="ECO:0000256" key="15">
    <source>
        <dbReference type="SAM" id="Phobius"/>
    </source>
</evidence>
<comment type="subcellular location">
    <subcellularLocation>
        <location evidence="1">Membrane</location>
        <topology evidence="1">Multi-pass membrane protein</topology>
    </subcellularLocation>
</comment>
<dbReference type="SMART" id="SM00382">
    <property type="entry name" value="AAA"/>
    <property type="match status" value="2"/>
</dbReference>
<name>A0A8C5L437_JACJA</name>
<dbReference type="Pfam" id="PF23321">
    <property type="entry name" value="R1_ABCA1"/>
    <property type="match status" value="1"/>
</dbReference>
<organism evidence="17 18">
    <name type="scientific">Jaculus jaculus</name>
    <name type="common">Lesser Egyptian jerboa</name>
    <dbReference type="NCBI Taxonomy" id="51337"/>
    <lineage>
        <taxon>Eukaryota</taxon>
        <taxon>Metazoa</taxon>
        <taxon>Chordata</taxon>
        <taxon>Craniata</taxon>
        <taxon>Vertebrata</taxon>
        <taxon>Euteleostomi</taxon>
        <taxon>Mammalia</taxon>
        <taxon>Eutheria</taxon>
        <taxon>Euarchontoglires</taxon>
        <taxon>Glires</taxon>
        <taxon>Rodentia</taxon>
        <taxon>Myomorpha</taxon>
        <taxon>Dipodoidea</taxon>
        <taxon>Dipodidae</taxon>
        <taxon>Dipodinae</taxon>
        <taxon>Jaculus</taxon>
    </lineage>
</organism>
<feature type="transmembrane region" description="Helical" evidence="15">
    <location>
        <begin position="1679"/>
        <end position="1701"/>
    </location>
</feature>
<reference evidence="17" key="1">
    <citation type="submission" date="2025-08" db="UniProtKB">
        <authorList>
            <consortium name="Ensembl"/>
        </authorList>
    </citation>
    <scope>IDENTIFICATION</scope>
</reference>
<dbReference type="GO" id="GO:0005886">
    <property type="term" value="C:plasma membrane"/>
    <property type="evidence" value="ECO:0007669"/>
    <property type="project" value="InterPro"/>
</dbReference>
<dbReference type="NCBIfam" id="TIGR01257">
    <property type="entry name" value="rim_protein"/>
    <property type="match status" value="1"/>
</dbReference>
<dbReference type="GeneID" id="101600663"/>
<dbReference type="InterPro" id="IPR003439">
    <property type="entry name" value="ABC_transporter-like_ATP-bd"/>
</dbReference>
<dbReference type="GeneTree" id="ENSGT00940000155624"/>
<protein>
    <recommendedName>
        <fullName evidence="3">P-type phospholipid transporter</fullName>
        <ecNumber evidence="3">7.6.2.1</ecNumber>
    </recommendedName>
</protein>
<dbReference type="InterPro" id="IPR003593">
    <property type="entry name" value="AAA+_ATPase"/>
</dbReference>
<feature type="transmembrane region" description="Helical" evidence="15">
    <location>
        <begin position="23"/>
        <end position="42"/>
    </location>
</feature>
<comment type="similarity">
    <text evidence="2">Belongs to the ABC transporter superfamily. ABCA family.</text>
</comment>
<dbReference type="InterPro" id="IPR017871">
    <property type="entry name" value="ABC_transporter-like_CS"/>
</dbReference>
<dbReference type="InterPro" id="IPR027417">
    <property type="entry name" value="P-loop_NTPase"/>
</dbReference>
<evidence type="ECO:0000256" key="5">
    <source>
        <dbReference type="ARBA" id="ARBA00022692"/>
    </source>
</evidence>
<dbReference type="Pfam" id="PF00005">
    <property type="entry name" value="ABC_tran"/>
    <property type="match status" value="2"/>
</dbReference>
<dbReference type="PROSITE" id="PS50893">
    <property type="entry name" value="ABC_TRANSPORTER_2"/>
    <property type="match status" value="2"/>
</dbReference>
<keyword evidence="5 15" id="KW-0812">Transmembrane</keyword>